<dbReference type="GO" id="GO:0004316">
    <property type="term" value="F:3-oxoacyl-[acyl-carrier-protein] reductase (NADPH) activity"/>
    <property type="evidence" value="ECO:0007669"/>
    <property type="project" value="UniProtKB-UniRule"/>
</dbReference>
<dbReference type="CDD" id="cd05333">
    <property type="entry name" value="BKR_SDR_c"/>
    <property type="match status" value="1"/>
</dbReference>
<evidence type="ECO:0000256" key="2">
    <source>
        <dbReference type="ARBA" id="ARBA00022857"/>
    </source>
</evidence>
<dbReference type="GO" id="GO:0051287">
    <property type="term" value="F:NAD binding"/>
    <property type="evidence" value="ECO:0007669"/>
    <property type="project" value="UniProtKB-UniRule"/>
</dbReference>
<keyword evidence="2 5" id="KW-0521">NADP</keyword>
<feature type="binding site" evidence="5">
    <location>
        <begin position="18"/>
        <end position="21"/>
    </location>
    <ligand>
        <name>NADP(+)</name>
        <dbReference type="ChEBI" id="CHEBI:58349"/>
    </ligand>
</feature>
<dbReference type="PRINTS" id="PR00080">
    <property type="entry name" value="SDRFAMILY"/>
</dbReference>
<comment type="similarity">
    <text evidence="1 6">Belongs to the short-chain dehydrogenases/reductases (SDR) family.</text>
</comment>
<dbReference type="NCBIfam" id="TIGR01830">
    <property type="entry name" value="3oxo_ACP_reduc"/>
    <property type="match status" value="1"/>
</dbReference>
<dbReference type="Gene3D" id="3.40.50.720">
    <property type="entry name" value="NAD(P)-binding Rossmann-like Domain"/>
    <property type="match status" value="1"/>
</dbReference>
<keyword evidence="6" id="KW-0275">Fatty acid biosynthesis</keyword>
<dbReference type="EC" id="1.1.1.100" evidence="6"/>
<comment type="pathway">
    <text evidence="6">Lipid metabolism; fatty acid biosynthesis.</text>
</comment>
<evidence type="ECO:0000313" key="8">
    <source>
        <dbReference type="EMBL" id="TMQ49496.1"/>
    </source>
</evidence>
<feature type="binding site" evidence="5">
    <location>
        <begin position="160"/>
        <end position="164"/>
    </location>
    <ligand>
        <name>NADP(+)</name>
        <dbReference type="ChEBI" id="CHEBI:58349"/>
    </ligand>
</feature>
<comment type="caution">
    <text evidence="8">The sequence shown here is derived from an EMBL/GenBank/DDBJ whole genome shotgun (WGS) entry which is preliminary data.</text>
</comment>
<dbReference type="SUPFAM" id="SSF51735">
    <property type="entry name" value="NAD(P)-binding Rossmann-fold domains"/>
    <property type="match status" value="1"/>
</dbReference>
<sequence length="252" mass="26122">MTAHRGDELAGQVAFVTGGARGIGLAVSRALAARGAAVAIFNRDRERAEDAVRALREGGAAAHAFTADVAQAQSIEAALQAALEQLGRVDVLVNNAGITRDGAFVRMSDTQWEEVLSTNLHGAFRCCRAVARPMMKARYGRIVNVSSVVGLMGNAGQANYAASKAALLGLTKSLARELGGRSITVNAVCPGYIETDMTASLPESARSGLLERIPLGRLGAPAEVAEVVAFLASPRAGYITGQAWAVDGGMAM</sequence>
<dbReference type="UniPathway" id="UPA00094"/>
<feature type="active site" description="Proton acceptor" evidence="4">
    <location>
        <position position="160"/>
    </location>
</feature>
<comment type="subunit">
    <text evidence="6">Homotetramer.</text>
</comment>
<dbReference type="NCBIfam" id="NF005559">
    <property type="entry name" value="PRK07231.1"/>
    <property type="match status" value="1"/>
</dbReference>
<evidence type="ECO:0000259" key="7">
    <source>
        <dbReference type="SMART" id="SM00822"/>
    </source>
</evidence>
<evidence type="ECO:0000256" key="4">
    <source>
        <dbReference type="PIRSR" id="PIRSR611284-1"/>
    </source>
</evidence>
<dbReference type="InterPro" id="IPR011284">
    <property type="entry name" value="3oxo_ACP_reduc"/>
</dbReference>
<dbReference type="NCBIfam" id="NF009466">
    <property type="entry name" value="PRK12826.1-2"/>
    <property type="match status" value="1"/>
</dbReference>
<keyword evidence="6" id="KW-0276">Fatty acid metabolism</keyword>
<dbReference type="GO" id="GO:0006633">
    <property type="term" value="P:fatty acid biosynthetic process"/>
    <property type="evidence" value="ECO:0007669"/>
    <property type="project" value="UniProtKB-UniPathway"/>
</dbReference>
<feature type="binding site" evidence="5">
    <location>
        <position position="95"/>
    </location>
    <ligand>
        <name>NADP(+)</name>
        <dbReference type="ChEBI" id="CHEBI:58349"/>
    </ligand>
</feature>
<organism evidence="8 9">
    <name type="scientific">Eiseniibacteriota bacterium</name>
    <dbReference type="NCBI Taxonomy" id="2212470"/>
    <lineage>
        <taxon>Bacteria</taxon>
        <taxon>Candidatus Eiseniibacteriota</taxon>
    </lineage>
</organism>
<dbReference type="PROSITE" id="PS00061">
    <property type="entry name" value="ADH_SHORT"/>
    <property type="match status" value="1"/>
</dbReference>
<dbReference type="SMART" id="SM00822">
    <property type="entry name" value="PKS_KR"/>
    <property type="match status" value="1"/>
</dbReference>
<dbReference type="Proteomes" id="UP000320184">
    <property type="component" value="Unassembled WGS sequence"/>
</dbReference>
<reference evidence="8 9" key="1">
    <citation type="journal article" date="2019" name="Nat. Microbiol.">
        <title>Mediterranean grassland soil C-N compound turnover is dependent on rainfall and depth, and is mediated by genomically divergent microorganisms.</title>
        <authorList>
            <person name="Diamond S."/>
            <person name="Andeer P.F."/>
            <person name="Li Z."/>
            <person name="Crits-Christoph A."/>
            <person name="Burstein D."/>
            <person name="Anantharaman K."/>
            <person name="Lane K.R."/>
            <person name="Thomas B.C."/>
            <person name="Pan C."/>
            <person name="Northen T.R."/>
            <person name="Banfield J.F."/>
        </authorList>
    </citation>
    <scope>NUCLEOTIDE SEQUENCE [LARGE SCALE GENOMIC DNA]</scope>
    <source>
        <strain evidence="8">WS_3</strain>
    </source>
</reference>
<comment type="catalytic activity">
    <reaction evidence="6">
        <text>a (3R)-hydroxyacyl-[ACP] + NADP(+) = a 3-oxoacyl-[ACP] + NADPH + H(+)</text>
        <dbReference type="Rhea" id="RHEA:17397"/>
        <dbReference type="Rhea" id="RHEA-COMP:9916"/>
        <dbReference type="Rhea" id="RHEA-COMP:9945"/>
        <dbReference type="ChEBI" id="CHEBI:15378"/>
        <dbReference type="ChEBI" id="CHEBI:57783"/>
        <dbReference type="ChEBI" id="CHEBI:58349"/>
        <dbReference type="ChEBI" id="CHEBI:78776"/>
        <dbReference type="ChEBI" id="CHEBI:78827"/>
        <dbReference type="EC" id="1.1.1.100"/>
    </reaction>
</comment>
<evidence type="ECO:0000256" key="1">
    <source>
        <dbReference type="ARBA" id="ARBA00006484"/>
    </source>
</evidence>
<dbReference type="PANTHER" id="PTHR42879">
    <property type="entry name" value="3-OXOACYL-(ACYL-CARRIER-PROTEIN) REDUCTASE"/>
    <property type="match status" value="1"/>
</dbReference>
<dbReference type="InterPro" id="IPR036291">
    <property type="entry name" value="NAD(P)-bd_dom_sf"/>
</dbReference>
<keyword evidence="6" id="KW-0443">Lipid metabolism</keyword>
<dbReference type="Pfam" id="PF13561">
    <property type="entry name" value="adh_short_C2"/>
    <property type="match status" value="1"/>
</dbReference>
<protein>
    <recommendedName>
        <fullName evidence="6">3-oxoacyl-[acyl-carrier-protein] reductase</fullName>
        <ecNumber evidence="6">1.1.1.100</ecNumber>
    </recommendedName>
</protein>
<evidence type="ECO:0000256" key="3">
    <source>
        <dbReference type="ARBA" id="ARBA00023002"/>
    </source>
</evidence>
<proteinExistence type="inferred from homology"/>
<feature type="domain" description="Ketoreductase" evidence="7">
    <location>
        <begin position="12"/>
        <end position="191"/>
    </location>
</feature>
<dbReference type="PANTHER" id="PTHR42879:SF2">
    <property type="entry name" value="3-OXOACYL-[ACYL-CARRIER-PROTEIN] REDUCTASE FABG"/>
    <property type="match status" value="1"/>
</dbReference>
<dbReference type="InterPro" id="IPR050259">
    <property type="entry name" value="SDR"/>
</dbReference>
<evidence type="ECO:0000256" key="6">
    <source>
        <dbReference type="RuleBase" id="RU366074"/>
    </source>
</evidence>
<feature type="binding site" evidence="5">
    <location>
        <position position="193"/>
    </location>
    <ligand>
        <name>NADP(+)</name>
        <dbReference type="ChEBI" id="CHEBI:58349"/>
    </ligand>
</feature>
<dbReference type="InterPro" id="IPR002347">
    <property type="entry name" value="SDR_fam"/>
</dbReference>
<dbReference type="PRINTS" id="PR00081">
    <property type="entry name" value="GDHRDH"/>
</dbReference>
<comment type="function">
    <text evidence="6">Catalyzes the NADPH-dependent reduction of beta-ketoacyl-ACP substrates to beta-hydroxyacyl-ACP products, the first reductive step in the elongation cycle of fatty acid biosynthesis.</text>
</comment>
<dbReference type="EMBL" id="VBOT01000122">
    <property type="protein sequence ID" value="TMQ49496.1"/>
    <property type="molecule type" value="Genomic_DNA"/>
</dbReference>
<dbReference type="InterPro" id="IPR057326">
    <property type="entry name" value="KR_dom"/>
</dbReference>
<name>A0A538SDP9_UNCEI</name>
<evidence type="ECO:0000313" key="9">
    <source>
        <dbReference type="Proteomes" id="UP000320184"/>
    </source>
</evidence>
<evidence type="ECO:0000256" key="5">
    <source>
        <dbReference type="PIRSR" id="PIRSR611284-2"/>
    </source>
</evidence>
<keyword evidence="6" id="KW-0444">Lipid biosynthesis</keyword>
<dbReference type="InterPro" id="IPR020904">
    <property type="entry name" value="Sc_DH/Rdtase_CS"/>
</dbReference>
<keyword evidence="3 6" id="KW-0560">Oxidoreductase</keyword>
<dbReference type="AlphaFoldDB" id="A0A538SDP9"/>
<accession>A0A538SDP9</accession>
<dbReference type="FunFam" id="3.40.50.720:FF:000115">
    <property type="entry name" value="3-oxoacyl-[acyl-carrier-protein] reductase FabG"/>
    <property type="match status" value="1"/>
</dbReference>
<gene>
    <name evidence="8" type="primary">fabG</name>
    <name evidence="8" type="ORF">E6K73_09885</name>
</gene>